<accession>A0A9P5N7I3</accession>
<sequence length="153" mass="17381">MSKTQDFPNIPFSMFAQFVDNNFSSRVLLATVLTVLFSMTENPDLLNLHARQKCTEFEDDTWTLFQSQNRPTTETDQVDHLSYILDDFATTLKLTPQYNGRNELCAKVQPVSYNAIQAAATTSIRDIPLVSLIKGNTVYHNVPVFVKRTEVQS</sequence>
<organism evidence="1 2">
    <name type="scientific">Gymnopilus junonius</name>
    <name type="common">Spectacular rustgill mushroom</name>
    <name type="synonym">Gymnopilus spectabilis subsp. junonius</name>
    <dbReference type="NCBI Taxonomy" id="109634"/>
    <lineage>
        <taxon>Eukaryota</taxon>
        <taxon>Fungi</taxon>
        <taxon>Dikarya</taxon>
        <taxon>Basidiomycota</taxon>
        <taxon>Agaricomycotina</taxon>
        <taxon>Agaricomycetes</taxon>
        <taxon>Agaricomycetidae</taxon>
        <taxon>Agaricales</taxon>
        <taxon>Agaricineae</taxon>
        <taxon>Hymenogastraceae</taxon>
        <taxon>Gymnopilus</taxon>
    </lineage>
</organism>
<dbReference type="AlphaFoldDB" id="A0A9P5N7I3"/>
<reference evidence="1" key="1">
    <citation type="submission" date="2020-11" db="EMBL/GenBank/DDBJ databases">
        <authorList>
            <consortium name="DOE Joint Genome Institute"/>
            <person name="Ahrendt S."/>
            <person name="Riley R."/>
            <person name="Andreopoulos W."/>
            <person name="LaButti K."/>
            <person name="Pangilinan J."/>
            <person name="Ruiz-duenas F.J."/>
            <person name="Barrasa J.M."/>
            <person name="Sanchez-Garcia M."/>
            <person name="Camarero S."/>
            <person name="Miyauchi S."/>
            <person name="Serrano A."/>
            <person name="Linde D."/>
            <person name="Babiker R."/>
            <person name="Drula E."/>
            <person name="Ayuso-Fernandez I."/>
            <person name="Pacheco R."/>
            <person name="Padilla G."/>
            <person name="Ferreira P."/>
            <person name="Barriuso J."/>
            <person name="Kellner H."/>
            <person name="Castanera R."/>
            <person name="Alfaro M."/>
            <person name="Ramirez L."/>
            <person name="Pisabarro A.G."/>
            <person name="Kuo A."/>
            <person name="Tritt A."/>
            <person name="Lipzen A."/>
            <person name="He G."/>
            <person name="Yan M."/>
            <person name="Ng V."/>
            <person name="Cullen D."/>
            <person name="Martin F."/>
            <person name="Rosso M.-N."/>
            <person name="Henrissat B."/>
            <person name="Hibbett D."/>
            <person name="Martinez A.T."/>
            <person name="Grigoriev I.V."/>
        </authorList>
    </citation>
    <scope>NUCLEOTIDE SEQUENCE</scope>
    <source>
        <strain evidence="1">AH 44721</strain>
    </source>
</reference>
<gene>
    <name evidence="1" type="ORF">CPB84DRAFT_1970107</name>
</gene>
<evidence type="ECO:0000313" key="1">
    <source>
        <dbReference type="EMBL" id="KAF8868053.1"/>
    </source>
</evidence>
<name>A0A9P5N7I3_GYMJU</name>
<dbReference type="EMBL" id="JADNYJ010000818">
    <property type="protein sequence ID" value="KAF8868053.1"/>
    <property type="molecule type" value="Genomic_DNA"/>
</dbReference>
<dbReference type="OrthoDB" id="3061825at2759"/>
<dbReference type="Proteomes" id="UP000724874">
    <property type="component" value="Unassembled WGS sequence"/>
</dbReference>
<protein>
    <submittedName>
        <fullName evidence="1">Uncharacterized protein</fullName>
    </submittedName>
</protein>
<comment type="caution">
    <text evidence="1">The sequence shown here is derived from an EMBL/GenBank/DDBJ whole genome shotgun (WGS) entry which is preliminary data.</text>
</comment>
<evidence type="ECO:0000313" key="2">
    <source>
        <dbReference type="Proteomes" id="UP000724874"/>
    </source>
</evidence>
<proteinExistence type="predicted"/>
<keyword evidence="2" id="KW-1185">Reference proteome</keyword>